<sequence length="209" mass="22780">MVGYLTGVHISSRLVTPIRAACVVRSRASYSASLFVAVNSKRSAYVNSIPSGLVRIRPAPDPSTHDDPSVNKIHGLGVYFGLRLWEEDNIGSGFSMRKNPPISVLSLRCVVYKRCYAPPARRSTFAIAPTHQIVYGVVRSPYLFSSTALSAHASQIGTHNQAPPLSGCRLAWEGLLYAVELRDNASSCFCSQRTVSLLRTLLSCVLKRG</sequence>
<accession>A0ABQ4XH42</accession>
<keyword evidence="2" id="KW-1185">Reference proteome</keyword>
<dbReference type="Proteomes" id="UP001151760">
    <property type="component" value="Unassembled WGS sequence"/>
</dbReference>
<proteinExistence type="predicted"/>
<comment type="caution">
    <text evidence="1">The sequence shown here is derived from an EMBL/GenBank/DDBJ whole genome shotgun (WGS) entry which is preliminary data.</text>
</comment>
<name>A0ABQ4XH42_9ASTR</name>
<reference evidence="1" key="1">
    <citation type="journal article" date="2022" name="Int. J. Mol. Sci.">
        <title>Draft Genome of Tanacetum Coccineum: Genomic Comparison of Closely Related Tanacetum-Family Plants.</title>
        <authorList>
            <person name="Yamashiro T."/>
            <person name="Shiraishi A."/>
            <person name="Nakayama K."/>
            <person name="Satake H."/>
        </authorList>
    </citation>
    <scope>NUCLEOTIDE SEQUENCE</scope>
</reference>
<dbReference type="EMBL" id="BQNB010009517">
    <property type="protein sequence ID" value="GJS64614.1"/>
    <property type="molecule type" value="Genomic_DNA"/>
</dbReference>
<evidence type="ECO:0000313" key="1">
    <source>
        <dbReference type="EMBL" id="GJS64614.1"/>
    </source>
</evidence>
<evidence type="ECO:0000313" key="2">
    <source>
        <dbReference type="Proteomes" id="UP001151760"/>
    </source>
</evidence>
<gene>
    <name evidence="1" type="ORF">Tco_0679178</name>
</gene>
<organism evidence="1 2">
    <name type="scientific">Tanacetum coccineum</name>
    <dbReference type="NCBI Taxonomy" id="301880"/>
    <lineage>
        <taxon>Eukaryota</taxon>
        <taxon>Viridiplantae</taxon>
        <taxon>Streptophyta</taxon>
        <taxon>Embryophyta</taxon>
        <taxon>Tracheophyta</taxon>
        <taxon>Spermatophyta</taxon>
        <taxon>Magnoliopsida</taxon>
        <taxon>eudicotyledons</taxon>
        <taxon>Gunneridae</taxon>
        <taxon>Pentapetalae</taxon>
        <taxon>asterids</taxon>
        <taxon>campanulids</taxon>
        <taxon>Asterales</taxon>
        <taxon>Asteraceae</taxon>
        <taxon>Asteroideae</taxon>
        <taxon>Anthemideae</taxon>
        <taxon>Anthemidinae</taxon>
        <taxon>Tanacetum</taxon>
    </lineage>
</organism>
<reference evidence="1" key="2">
    <citation type="submission" date="2022-01" db="EMBL/GenBank/DDBJ databases">
        <authorList>
            <person name="Yamashiro T."/>
            <person name="Shiraishi A."/>
            <person name="Satake H."/>
            <person name="Nakayama K."/>
        </authorList>
    </citation>
    <scope>NUCLEOTIDE SEQUENCE</scope>
</reference>
<protein>
    <submittedName>
        <fullName evidence="1">Uncharacterized protein</fullName>
    </submittedName>
</protein>